<protein>
    <submittedName>
        <fullName evidence="6">ATP-binding cassette domain-containing protein</fullName>
    </submittedName>
</protein>
<evidence type="ECO:0000256" key="1">
    <source>
        <dbReference type="ARBA" id="ARBA00005417"/>
    </source>
</evidence>
<feature type="domain" description="ABC transporter" evidence="5">
    <location>
        <begin position="4"/>
        <end position="226"/>
    </location>
</feature>
<sequence>MTLLQLNAVGHVFLGRAVLEDASLRVEHGEMVALVGPSGCGKSTLSQIAAGLIIPRHGQVTRGYDRSAFVFQEPRLLPWATVEANVALGLSGHALSRAQQSARIADACRRVSLEESDWHKFPSQLSGGMRQRTALARALVGDPDFLYFDEPFTALDAALRRRMQDLVVTTVLNSGKGGLFITHDIHEALRICHRIAVLDRYGHGILDCVAVPEMPETRSDEMVFEMARRLVCDHPLFAVVDEHDERRLA</sequence>
<gene>
    <name evidence="6" type="ORF">MKJ03_20310</name>
</gene>
<dbReference type="InterPro" id="IPR050166">
    <property type="entry name" value="ABC_transporter_ATP-bind"/>
</dbReference>
<organism evidence="6 7">
    <name type="scientific">Peteryoungia algae</name>
    <dbReference type="NCBI Taxonomy" id="2919917"/>
    <lineage>
        <taxon>Bacteria</taxon>
        <taxon>Pseudomonadati</taxon>
        <taxon>Pseudomonadota</taxon>
        <taxon>Alphaproteobacteria</taxon>
        <taxon>Hyphomicrobiales</taxon>
        <taxon>Rhizobiaceae</taxon>
        <taxon>Peteryoungia</taxon>
    </lineage>
</organism>
<comment type="similarity">
    <text evidence="1">Belongs to the ABC transporter superfamily.</text>
</comment>
<keyword evidence="4 6" id="KW-0067">ATP-binding</keyword>
<evidence type="ECO:0000256" key="4">
    <source>
        <dbReference type="ARBA" id="ARBA00022840"/>
    </source>
</evidence>
<keyword evidence="7" id="KW-1185">Reference proteome</keyword>
<evidence type="ECO:0000256" key="2">
    <source>
        <dbReference type="ARBA" id="ARBA00022448"/>
    </source>
</evidence>
<dbReference type="InterPro" id="IPR027417">
    <property type="entry name" value="P-loop_NTPase"/>
</dbReference>
<dbReference type="Gene3D" id="3.40.50.300">
    <property type="entry name" value="P-loop containing nucleotide triphosphate hydrolases"/>
    <property type="match status" value="1"/>
</dbReference>
<dbReference type="SUPFAM" id="SSF52540">
    <property type="entry name" value="P-loop containing nucleoside triphosphate hydrolases"/>
    <property type="match status" value="1"/>
</dbReference>
<dbReference type="PROSITE" id="PS50893">
    <property type="entry name" value="ABC_TRANSPORTER_2"/>
    <property type="match status" value="1"/>
</dbReference>
<geneLocation type="plasmid" evidence="6">
    <name>unnamed</name>
</geneLocation>
<dbReference type="InterPro" id="IPR003439">
    <property type="entry name" value="ABC_transporter-like_ATP-bd"/>
</dbReference>
<keyword evidence="6" id="KW-0614">Plasmid</keyword>
<reference evidence="6 7" key="1">
    <citation type="submission" date="2022-03" db="EMBL/GenBank/DDBJ databases">
        <title>Rhizobium SSM4.3 sp. nov., isolated from Sediment (Gouqi Island).</title>
        <authorList>
            <person name="Chen G."/>
        </authorList>
    </citation>
    <scope>NUCLEOTIDE SEQUENCE [LARGE SCALE GENOMIC DNA]</scope>
    <source>
        <strain evidence="6 7">SSM4.3</strain>
        <plasmid evidence="6">unnamed</plasmid>
    </source>
</reference>
<dbReference type="Pfam" id="PF00005">
    <property type="entry name" value="ABC_tran"/>
    <property type="match status" value="1"/>
</dbReference>
<evidence type="ECO:0000313" key="7">
    <source>
        <dbReference type="Proteomes" id="UP001522662"/>
    </source>
</evidence>
<keyword evidence="3" id="KW-0547">Nucleotide-binding</keyword>
<dbReference type="PANTHER" id="PTHR42788">
    <property type="entry name" value="TAURINE IMPORT ATP-BINDING PROTEIN-RELATED"/>
    <property type="match status" value="1"/>
</dbReference>
<comment type="caution">
    <text evidence="6">The sequence shown here is derived from an EMBL/GenBank/DDBJ whole genome shotgun (WGS) entry which is preliminary data.</text>
</comment>
<evidence type="ECO:0000313" key="6">
    <source>
        <dbReference type="EMBL" id="MCJ8240684.1"/>
    </source>
</evidence>
<dbReference type="RefSeq" id="WP_245138000.1">
    <property type="nucleotide sequence ID" value="NZ_CP128477.1"/>
</dbReference>
<proteinExistence type="inferred from homology"/>
<keyword evidence="2" id="KW-0813">Transport</keyword>
<evidence type="ECO:0000256" key="3">
    <source>
        <dbReference type="ARBA" id="ARBA00022741"/>
    </source>
</evidence>
<name>A0ABT0D5J8_9HYPH</name>
<dbReference type="PANTHER" id="PTHR42788:SF19">
    <property type="entry name" value="ALIPHATIC SULFONATES IMPORT ATP-BINDING PROTEIN SSUB 2"/>
    <property type="match status" value="1"/>
</dbReference>
<dbReference type="Proteomes" id="UP001522662">
    <property type="component" value="Unassembled WGS sequence"/>
</dbReference>
<dbReference type="SMART" id="SM00382">
    <property type="entry name" value="AAA"/>
    <property type="match status" value="1"/>
</dbReference>
<dbReference type="InterPro" id="IPR003593">
    <property type="entry name" value="AAA+_ATPase"/>
</dbReference>
<dbReference type="EMBL" id="JALAYX010000007">
    <property type="protein sequence ID" value="MCJ8240684.1"/>
    <property type="molecule type" value="Genomic_DNA"/>
</dbReference>
<dbReference type="GO" id="GO:0005524">
    <property type="term" value="F:ATP binding"/>
    <property type="evidence" value="ECO:0007669"/>
    <property type="project" value="UniProtKB-KW"/>
</dbReference>
<accession>A0ABT0D5J8</accession>
<evidence type="ECO:0000259" key="5">
    <source>
        <dbReference type="PROSITE" id="PS50893"/>
    </source>
</evidence>